<organism evidence="3 4">
    <name type="scientific">Heracleum sosnowskyi</name>
    <dbReference type="NCBI Taxonomy" id="360622"/>
    <lineage>
        <taxon>Eukaryota</taxon>
        <taxon>Viridiplantae</taxon>
        <taxon>Streptophyta</taxon>
        <taxon>Embryophyta</taxon>
        <taxon>Tracheophyta</taxon>
        <taxon>Spermatophyta</taxon>
        <taxon>Magnoliopsida</taxon>
        <taxon>eudicotyledons</taxon>
        <taxon>Gunneridae</taxon>
        <taxon>Pentapetalae</taxon>
        <taxon>asterids</taxon>
        <taxon>campanulids</taxon>
        <taxon>Apiales</taxon>
        <taxon>Apiaceae</taxon>
        <taxon>Apioideae</taxon>
        <taxon>apioid superclade</taxon>
        <taxon>Tordylieae</taxon>
        <taxon>Tordyliinae</taxon>
        <taxon>Heracleum</taxon>
    </lineage>
</organism>
<reference evidence="3" key="2">
    <citation type="submission" date="2023-05" db="EMBL/GenBank/DDBJ databases">
        <authorList>
            <person name="Schelkunov M.I."/>
        </authorList>
    </citation>
    <scope>NUCLEOTIDE SEQUENCE</scope>
    <source>
        <strain evidence="3">Hsosn_3</strain>
        <tissue evidence="3">Leaf</tissue>
    </source>
</reference>
<protein>
    <submittedName>
        <fullName evidence="3">Uncharacterized protein</fullName>
    </submittedName>
</protein>
<keyword evidence="4" id="KW-1185">Reference proteome</keyword>
<evidence type="ECO:0000313" key="4">
    <source>
        <dbReference type="Proteomes" id="UP001237642"/>
    </source>
</evidence>
<sequence length="228" mass="25936">MSSTNPRAGNAAHVASGKRKSTHDEVGSSSKRVALELFPTQPKQNELIHVSQSPALNHVANGGLNMQSFTSLLTGGHNVQSVPLETQEDPFDRLFKSQYEKMRETCKQDLNNKYNYLLRQAEERASTICREKDSEMAHMKSMISYFQEKLSSQNEVINTKITELDNSRRRNIELEEQVVHYKSQAEDWKEKVQRAEKMLWNASPGRQAPCCCQEEEDTALSCVGETRI</sequence>
<feature type="region of interest" description="Disordered" evidence="2">
    <location>
        <begin position="1"/>
        <end position="31"/>
    </location>
</feature>
<accession>A0AAD8M927</accession>
<evidence type="ECO:0000256" key="2">
    <source>
        <dbReference type="SAM" id="MobiDB-lite"/>
    </source>
</evidence>
<dbReference type="EMBL" id="JAUIZM010000009">
    <property type="protein sequence ID" value="KAK1366735.1"/>
    <property type="molecule type" value="Genomic_DNA"/>
</dbReference>
<evidence type="ECO:0000313" key="3">
    <source>
        <dbReference type="EMBL" id="KAK1366735.1"/>
    </source>
</evidence>
<comment type="caution">
    <text evidence="3">The sequence shown here is derived from an EMBL/GenBank/DDBJ whole genome shotgun (WGS) entry which is preliminary data.</text>
</comment>
<dbReference type="AlphaFoldDB" id="A0AAD8M927"/>
<proteinExistence type="predicted"/>
<dbReference type="Proteomes" id="UP001237642">
    <property type="component" value="Unassembled WGS sequence"/>
</dbReference>
<feature type="coiled-coil region" evidence="1">
    <location>
        <begin position="157"/>
        <end position="198"/>
    </location>
</feature>
<evidence type="ECO:0000256" key="1">
    <source>
        <dbReference type="SAM" id="Coils"/>
    </source>
</evidence>
<keyword evidence="1" id="KW-0175">Coiled coil</keyword>
<reference evidence="3" key="1">
    <citation type="submission" date="2023-02" db="EMBL/GenBank/DDBJ databases">
        <title>Genome of toxic invasive species Heracleum sosnowskyi carries increased number of genes despite the absence of recent whole-genome duplications.</title>
        <authorList>
            <person name="Schelkunov M."/>
            <person name="Shtratnikova V."/>
            <person name="Makarenko M."/>
            <person name="Klepikova A."/>
            <person name="Omelchenko D."/>
            <person name="Novikova G."/>
            <person name="Obukhova E."/>
            <person name="Bogdanov V."/>
            <person name="Penin A."/>
            <person name="Logacheva M."/>
        </authorList>
    </citation>
    <scope>NUCLEOTIDE SEQUENCE</scope>
    <source>
        <strain evidence="3">Hsosn_3</strain>
        <tissue evidence="3">Leaf</tissue>
    </source>
</reference>
<gene>
    <name evidence="3" type="ORF">POM88_042296</name>
</gene>
<name>A0AAD8M927_9APIA</name>